<gene>
    <name evidence="1" type="ORF">QE417_000382</name>
</gene>
<dbReference type="EMBL" id="JAVLVU010000001">
    <property type="protein sequence ID" value="MDT3401310.1"/>
    <property type="molecule type" value="Genomic_DNA"/>
</dbReference>
<sequence length="70" mass="7555">MIMILPIANKNKFLVGSGVVFISLSVLAFVKAGNKKEEDGYNAGVTALVLIKALPISGKMVEWDEYIGEI</sequence>
<dbReference type="Proteomes" id="UP001258315">
    <property type="component" value="Unassembled WGS sequence"/>
</dbReference>
<keyword evidence="2" id="KW-1185">Reference proteome</keyword>
<organism evidence="1 2">
    <name type="scientific">Mucilaginibacter terrae</name>
    <dbReference type="NCBI Taxonomy" id="1955052"/>
    <lineage>
        <taxon>Bacteria</taxon>
        <taxon>Pseudomonadati</taxon>
        <taxon>Bacteroidota</taxon>
        <taxon>Sphingobacteriia</taxon>
        <taxon>Sphingobacteriales</taxon>
        <taxon>Sphingobacteriaceae</taxon>
        <taxon>Mucilaginibacter</taxon>
    </lineage>
</organism>
<proteinExistence type="predicted"/>
<evidence type="ECO:0000313" key="2">
    <source>
        <dbReference type="Proteomes" id="UP001258315"/>
    </source>
</evidence>
<name>A0ABU3GNE7_9SPHI</name>
<dbReference type="RefSeq" id="WP_311947167.1">
    <property type="nucleotide sequence ID" value="NZ_JAVLVU010000001.1"/>
</dbReference>
<accession>A0ABU3GNE7</accession>
<reference evidence="2" key="1">
    <citation type="submission" date="2023-07" db="EMBL/GenBank/DDBJ databases">
        <title>Functional and genomic diversity of the sorghum phyllosphere microbiome.</title>
        <authorList>
            <person name="Shade A."/>
        </authorList>
    </citation>
    <scope>NUCLEOTIDE SEQUENCE [LARGE SCALE GENOMIC DNA]</scope>
    <source>
        <strain evidence="2">SORGH_AS_0422</strain>
    </source>
</reference>
<protein>
    <submittedName>
        <fullName evidence="1">Uncharacterized protein</fullName>
    </submittedName>
</protein>
<comment type="caution">
    <text evidence="1">The sequence shown here is derived from an EMBL/GenBank/DDBJ whole genome shotgun (WGS) entry which is preliminary data.</text>
</comment>
<evidence type="ECO:0000313" key="1">
    <source>
        <dbReference type="EMBL" id="MDT3401310.1"/>
    </source>
</evidence>